<dbReference type="InParanoid" id="Q9XUR7"/>
<dbReference type="PIR" id="T24144">
    <property type="entry name" value="T24144"/>
</dbReference>
<dbReference type="PANTHER" id="PTHR23014:SF1">
    <property type="entry name" value="DUF38 DOMAIN-CONTAINING PROTEIN-RELATED"/>
    <property type="match status" value="1"/>
</dbReference>
<organism evidence="2 3">
    <name type="scientific">Caenorhabditis elegans</name>
    <dbReference type="NCBI Taxonomy" id="6239"/>
    <lineage>
        <taxon>Eukaryota</taxon>
        <taxon>Metazoa</taxon>
        <taxon>Ecdysozoa</taxon>
        <taxon>Nematoda</taxon>
        <taxon>Chromadorea</taxon>
        <taxon>Rhabditida</taxon>
        <taxon>Rhabditina</taxon>
        <taxon>Rhabditomorpha</taxon>
        <taxon>Rhabditoidea</taxon>
        <taxon>Rhabditidae</taxon>
        <taxon>Peloderinae</taxon>
        <taxon>Caenorhabditis</taxon>
    </lineage>
</organism>
<keyword evidence="3" id="KW-1185">Reference proteome</keyword>
<feature type="domain" description="DUF38" evidence="1">
    <location>
        <begin position="340"/>
        <end position="472"/>
    </location>
</feature>
<dbReference type="CTD" id="180192"/>
<name>Q9XUR7_CAEEL</name>
<accession>Q9XUR7</accession>
<gene>
    <name evidence="2" type="ORF">CELE_R10E8.3</name>
    <name evidence="2 4" type="ORF">R10E8.3</name>
</gene>
<dbReference type="KEGG" id="cel:CELE_R10E8.3"/>
<evidence type="ECO:0000313" key="4">
    <source>
        <dbReference type="WormBase" id="R10E8.3"/>
    </source>
</evidence>
<dbReference type="PANTHER" id="PTHR23014">
    <property type="entry name" value="F-BOX A PROTEIN"/>
    <property type="match status" value="1"/>
</dbReference>
<dbReference type="PhylomeDB" id="Q9XUR7"/>
<dbReference type="GeneID" id="180192"/>
<sequence length="522" mass="59034">MNEKKELIANGDFFNLSEKHLMPFLTSVNTLSCLSIIDGTSGDCLYRGILELILKKRRNLLKVNEFVVSIPSKQSQDHVVLLVAMLNRDALEEVHLKTPSSIAQWKNSKFLERLSALSNASIIMETNDRRDLEFLKEHCVRSSFGKLVLKGSFDGNQACELLGFGAPVYANRSIQTWFFPSQDQNVYISMAHGFLENISTFTFSRVSSAQMLQETHPSSIPTFDLVKLTGHQPVIEHILESLPFSSVLALRDVSTGLRIYLDGDRLHCWSIRMDVHFDENSAIVHMFCNGEEISRPCTDMALLKEWLNRQESLHNFSNRKPSFETFHCDFERYTLEKMQNLGIFLGSFRNKISMAHLELKGSSELEFIQLLDCLDAKKLRKLTIFATVGDVNNGNQALALNQIRDTPHWNHATELVVKGANASVSIRKLIHFLKGTAYVETIPVGDVLFLAQELLASSLSRNFKLSTSNNFDLQSLIHSIGCPPKSETIDGIVQYKWVLEGKEKKLEISVKDDVLTSIQMCI</sequence>
<evidence type="ECO:0000313" key="3">
    <source>
        <dbReference type="Proteomes" id="UP000001940"/>
    </source>
</evidence>
<evidence type="ECO:0000259" key="1">
    <source>
        <dbReference type="Pfam" id="PF01827"/>
    </source>
</evidence>
<dbReference type="Bgee" id="WBGene00011209">
    <property type="expression patterns" value="Expressed in adult organism and 2 other cell types or tissues"/>
</dbReference>
<dbReference type="AGR" id="WB:WBGene00011209"/>
<proteinExistence type="predicted"/>
<evidence type="ECO:0000313" key="2">
    <source>
        <dbReference type="EMBL" id="CAB04644.1"/>
    </source>
</evidence>
<dbReference type="HOGENOM" id="CLU_521988_0_0_1"/>
<dbReference type="InterPro" id="IPR002900">
    <property type="entry name" value="DUF38/FTH_CAE_spp"/>
</dbReference>
<dbReference type="EMBL" id="BX284605">
    <property type="protein sequence ID" value="CAB04644.1"/>
    <property type="molecule type" value="Genomic_DNA"/>
</dbReference>
<dbReference type="WormBase" id="R10E8.3">
    <property type="protein sequence ID" value="CE18911"/>
    <property type="gene ID" value="WBGene00011209"/>
</dbReference>
<protein>
    <submittedName>
        <fullName evidence="2">DUF38 domain-containing protein</fullName>
    </submittedName>
</protein>
<dbReference type="UCSC" id="R10E8.3">
    <property type="organism name" value="c. elegans"/>
</dbReference>
<dbReference type="AlphaFoldDB" id="Q9XUR7"/>
<dbReference type="RefSeq" id="NP_507567.1">
    <property type="nucleotide sequence ID" value="NM_075166.4"/>
</dbReference>
<dbReference type="Pfam" id="PF01827">
    <property type="entry name" value="FTH"/>
    <property type="match status" value="1"/>
</dbReference>
<dbReference type="Proteomes" id="UP000001940">
    <property type="component" value="Chromosome V"/>
</dbReference>
<dbReference type="PaxDb" id="6239-R10E8.3"/>
<reference evidence="2 3" key="1">
    <citation type="journal article" date="1998" name="Science">
        <title>Genome sequence of the nematode C. elegans: a platform for investigating biology.</title>
        <authorList>
            <consortium name="The C. elegans sequencing consortium"/>
            <person name="Sulson J.E."/>
            <person name="Waterston R."/>
        </authorList>
    </citation>
    <scope>NUCLEOTIDE SEQUENCE [LARGE SCALE GENOMIC DNA]</scope>
    <source>
        <strain evidence="2 3">Bristol N2</strain>
    </source>
</reference>